<protein>
    <submittedName>
        <fullName evidence="2">Uncharacterized protein</fullName>
    </submittedName>
</protein>
<proteinExistence type="predicted"/>
<evidence type="ECO:0000313" key="3">
    <source>
        <dbReference type="Proteomes" id="UP000314294"/>
    </source>
</evidence>
<feature type="compositionally biased region" description="Polar residues" evidence="1">
    <location>
        <begin position="83"/>
        <end position="92"/>
    </location>
</feature>
<evidence type="ECO:0000256" key="1">
    <source>
        <dbReference type="SAM" id="MobiDB-lite"/>
    </source>
</evidence>
<feature type="region of interest" description="Disordered" evidence="1">
    <location>
        <begin position="72"/>
        <end position="94"/>
    </location>
</feature>
<sequence length="145" mass="15680">MKPSVVGSGPIRIPGKSCSNRVPLTGPYQHRLAEGCRSPDEGGFPSGVLAHQQHHGLALKVRGLQRRGVEVVEEVEQPPTESPSPGRTSTGSRRGVAHLMKVVFPVDYWPTSSTMGLLWKSAASSAGEWKSWKRYVSSSGSSFLR</sequence>
<gene>
    <name evidence="2" type="ORF">EYF80_042207</name>
</gene>
<comment type="caution">
    <text evidence="2">The sequence shown here is derived from an EMBL/GenBank/DDBJ whole genome shotgun (WGS) entry which is preliminary data.</text>
</comment>
<keyword evidence="3" id="KW-1185">Reference proteome</keyword>
<reference evidence="2 3" key="1">
    <citation type="submission" date="2019-03" db="EMBL/GenBank/DDBJ databases">
        <title>First draft genome of Liparis tanakae, snailfish: a comprehensive survey of snailfish specific genes.</title>
        <authorList>
            <person name="Kim W."/>
            <person name="Song I."/>
            <person name="Jeong J.-H."/>
            <person name="Kim D."/>
            <person name="Kim S."/>
            <person name="Ryu S."/>
            <person name="Song J.Y."/>
            <person name="Lee S.K."/>
        </authorList>
    </citation>
    <scope>NUCLEOTIDE SEQUENCE [LARGE SCALE GENOMIC DNA]</scope>
    <source>
        <tissue evidence="2">Muscle</tissue>
    </source>
</reference>
<name>A0A4Z2G4A6_9TELE</name>
<evidence type="ECO:0000313" key="2">
    <source>
        <dbReference type="EMBL" id="TNN47604.1"/>
    </source>
</evidence>
<organism evidence="2 3">
    <name type="scientific">Liparis tanakae</name>
    <name type="common">Tanaka's snailfish</name>
    <dbReference type="NCBI Taxonomy" id="230148"/>
    <lineage>
        <taxon>Eukaryota</taxon>
        <taxon>Metazoa</taxon>
        <taxon>Chordata</taxon>
        <taxon>Craniata</taxon>
        <taxon>Vertebrata</taxon>
        <taxon>Euteleostomi</taxon>
        <taxon>Actinopterygii</taxon>
        <taxon>Neopterygii</taxon>
        <taxon>Teleostei</taxon>
        <taxon>Neoteleostei</taxon>
        <taxon>Acanthomorphata</taxon>
        <taxon>Eupercaria</taxon>
        <taxon>Perciformes</taxon>
        <taxon>Cottioidei</taxon>
        <taxon>Cottales</taxon>
        <taxon>Liparidae</taxon>
        <taxon>Liparis</taxon>
    </lineage>
</organism>
<dbReference type="AlphaFoldDB" id="A0A4Z2G4A6"/>
<dbReference type="EMBL" id="SRLO01000734">
    <property type="protein sequence ID" value="TNN47604.1"/>
    <property type="molecule type" value="Genomic_DNA"/>
</dbReference>
<dbReference type="Proteomes" id="UP000314294">
    <property type="component" value="Unassembled WGS sequence"/>
</dbReference>
<accession>A0A4Z2G4A6</accession>